<name>A0A6J7HIM6_9ZZZZ</name>
<dbReference type="InterPro" id="IPR003754">
    <property type="entry name" value="4pyrrol_synth_uPrphyn_synth"/>
</dbReference>
<dbReference type="InterPro" id="IPR036108">
    <property type="entry name" value="4pyrrol_syn_uPrphyn_synt_sf"/>
</dbReference>
<evidence type="ECO:0000256" key="1">
    <source>
        <dbReference type="ARBA" id="ARBA00012162"/>
    </source>
</evidence>
<dbReference type="PANTHER" id="PTHR45790">
    <property type="entry name" value="SIROHEME SYNTHASE-RELATED"/>
    <property type="match status" value="1"/>
</dbReference>
<evidence type="ECO:0000256" key="4">
    <source>
        <dbReference type="ARBA" id="ARBA00022691"/>
    </source>
</evidence>
<dbReference type="GO" id="GO:0004851">
    <property type="term" value="F:uroporphyrin-III C-methyltransferase activity"/>
    <property type="evidence" value="ECO:0007669"/>
    <property type="project" value="UniProtKB-EC"/>
</dbReference>
<protein>
    <recommendedName>
        <fullName evidence="1">uroporphyrinogen-III C-methyltransferase</fullName>
        <ecNumber evidence="1">2.1.1.107</ecNumber>
    </recommendedName>
</protein>
<evidence type="ECO:0000313" key="9">
    <source>
        <dbReference type="EMBL" id="CAB4918466.1"/>
    </source>
</evidence>
<proteinExistence type="predicted"/>
<evidence type="ECO:0000256" key="6">
    <source>
        <dbReference type="SAM" id="MobiDB-lite"/>
    </source>
</evidence>
<dbReference type="CDD" id="cd06578">
    <property type="entry name" value="HemD"/>
    <property type="match status" value="1"/>
</dbReference>
<organism evidence="9">
    <name type="scientific">freshwater metagenome</name>
    <dbReference type="NCBI Taxonomy" id="449393"/>
    <lineage>
        <taxon>unclassified sequences</taxon>
        <taxon>metagenomes</taxon>
        <taxon>ecological metagenomes</taxon>
    </lineage>
</organism>
<evidence type="ECO:0000256" key="3">
    <source>
        <dbReference type="ARBA" id="ARBA00022679"/>
    </source>
</evidence>
<dbReference type="NCBIfam" id="TIGR01469">
    <property type="entry name" value="cobA_cysG_Cterm"/>
    <property type="match status" value="1"/>
</dbReference>
<dbReference type="AlphaFoldDB" id="A0A6J7HIM6"/>
<dbReference type="CDD" id="cd11642">
    <property type="entry name" value="SUMT"/>
    <property type="match status" value="1"/>
</dbReference>
<dbReference type="FunFam" id="3.40.1010.10:FF:000001">
    <property type="entry name" value="Siroheme synthase"/>
    <property type="match status" value="1"/>
</dbReference>
<dbReference type="InterPro" id="IPR006366">
    <property type="entry name" value="CobA/CysG_C"/>
</dbReference>
<dbReference type="InterPro" id="IPR050161">
    <property type="entry name" value="Siro_Cobalamin_biosynth"/>
</dbReference>
<evidence type="ECO:0000259" key="8">
    <source>
        <dbReference type="Pfam" id="PF02602"/>
    </source>
</evidence>
<accession>A0A6J7HIM6</accession>
<feature type="domain" description="Tetrapyrrole methylase" evidence="7">
    <location>
        <begin position="1"/>
        <end position="199"/>
    </location>
</feature>
<dbReference type="Pfam" id="PF00590">
    <property type="entry name" value="TP_methylase"/>
    <property type="match status" value="1"/>
</dbReference>
<keyword evidence="4" id="KW-0949">S-adenosyl-L-methionine</keyword>
<dbReference type="InterPro" id="IPR014776">
    <property type="entry name" value="4pyrrole_Mease_sub2"/>
</dbReference>
<gene>
    <name evidence="9" type="ORF">UFOPK3564_01704</name>
</gene>
<dbReference type="Gene3D" id="3.40.1010.10">
    <property type="entry name" value="Cobalt-precorrin-4 Transmethylase, Domain 1"/>
    <property type="match status" value="1"/>
</dbReference>
<sequence>MTARALEVIASADVVLYDQLIPATALDGVRPDALLLDVGKRGGGKQVPQAETEDLLLGHVLAGRSVARVKGGDPFVFGRGGEEAQRLRARGVPYEVVPGVTAGIAGPAYAGIPVTHREHAAGVAFVTGHEDPRKPESSIDWEGLARFPGTLVFYMGVRRLPAIAASLMGAGRPADQPAAVVQSGTVGAQRVVTGTLSTIADVAAEAGIKAPAVTVVGGVAGLRDELRWFEDRPLFGRTVAVTRARAQASGLARRLRALGAEVVETPTIRTRSLGAEIPDLVDVDVLALTSPNGVREFVEALLRSGRDARSLYGTMIAAVGPGTARALKGHGIVADVVPETYTGEALAALITGGPAPSGQAPATGAQVDPVGARIDGAPPRRPRRALLVRAATAGDALPDGLRAAGIEVTDLAVYETVAEPLSEAALEALRSVDYVTFTSASTAGFLAQAGDVADADAVAPHGRLPVGPDTRAVSIGPVTTAALAELGATPAVEAQEATIDGLIDALVRDAGTRED</sequence>
<feature type="region of interest" description="Disordered" evidence="6">
    <location>
        <begin position="357"/>
        <end position="378"/>
    </location>
</feature>
<keyword evidence="5" id="KW-0627">Porphyrin biosynthesis</keyword>
<reference evidence="9" key="1">
    <citation type="submission" date="2020-05" db="EMBL/GenBank/DDBJ databases">
        <authorList>
            <person name="Chiriac C."/>
            <person name="Salcher M."/>
            <person name="Ghai R."/>
            <person name="Kavagutti S V."/>
        </authorList>
    </citation>
    <scope>NUCLEOTIDE SEQUENCE</scope>
</reference>
<dbReference type="EC" id="2.1.1.107" evidence="1"/>
<dbReference type="SUPFAM" id="SSF69618">
    <property type="entry name" value="HemD-like"/>
    <property type="match status" value="1"/>
</dbReference>
<evidence type="ECO:0000256" key="2">
    <source>
        <dbReference type="ARBA" id="ARBA00022603"/>
    </source>
</evidence>
<dbReference type="NCBIfam" id="NF004790">
    <property type="entry name" value="PRK06136.1"/>
    <property type="match status" value="1"/>
</dbReference>
<dbReference type="SUPFAM" id="SSF53790">
    <property type="entry name" value="Tetrapyrrole methylase"/>
    <property type="match status" value="1"/>
</dbReference>
<evidence type="ECO:0000259" key="7">
    <source>
        <dbReference type="Pfam" id="PF00590"/>
    </source>
</evidence>
<dbReference type="FunFam" id="3.30.950.10:FF:000001">
    <property type="entry name" value="Siroheme synthase"/>
    <property type="match status" value="1"/>
</dbReference>
<dbReference type="GO" id="GO:0032259">
    <property type="term" value="P:methylation"/>
    <property type="evidence" value="ECO:0007669"/>
    <property type="project" value="UniProtKB-KW"/>
</dbReference>
<dbReference type="Gene3D" id="3.30.950.10">
    <property type="entry name" value="Methyltransferase, Cobalt-precorrin-4 Transmethylase, Domain 2"/>
    <property type="match status" value="1"/>
</dbReference>
<keyword evidence="3" id="KW-0808">Transferase</keyword>
<dbReference type="Gene3D" id="3.40.50.10090">
    <property type="match status" value="2"/>
</dbReference>
<feature type="domain" description="Tetrapyrrole biosynthesis uroporphyrinogen III synthase" evidence="8">
    <location>
        <begin position="251"/>
        <end position="503"/>
    </location>
</feature>
<dbReference type="PANTHER" id="PTHR45790:SF3">
    <property type="entry name" value="S-ADENOSYL-L-METHIONINE-DEPENDENT UROPORPHYRINOGEN III METHYLTRANSFERASE, CHLOROPLASTIC"/>
    <property type="match status" value="1"/>
</dbReference>
<dbReference type="InterPro" id="IPR014777">
    <property type="entry name" value="4pyrrole_Mease_sub1"/>
</dbReference>
<dbReference type="GO" id="GO:0004852">
    <property type="term" value="F:uroporphyrinogen-III synthase activity"/>
    <property type="evidence" value="ECO:0007669"/>
    <property type="project" value="InterPro"/>
</dbReference>
<dbReference type="EMBL" id="CAFBMK010000094">
    <property type="protein sequence ID" value="CAB4918466.1"/>
    <property type="molecule type" value="Genomic_DNA"/>
</dbReference>
<dbReference type="InterPro" id="IPR035996">
    <property type="entry name" value="4pyrrol_Methylase_sf"/>
</dbReference>
<evidence type="ECO:0000256" key="5">
    <source>
        <dbReference type="ARBA" id="ARBA00023244"/>
    </source>
</evidence>
<keyword evidence="2" id="KW-0489">Methyltransferase</keyword>
<dbReference type="GO" id="GO:0019354">
    <property type="term" value="P:siroheme biosynthetic process"/>
    <property type="evidence" value="ECO:0007669"/>
    <property type="project" value="InterPro"/>
</dbReference>
<dbReference type="Pfam" id="PF02602">
    <property type="entry name" value="HEM4"/>
    <property type="match status" value="1"/>
</dbReference>
<dbReference type="InterPro" id="IPR000878">
    <property type="entry name" value="4pyrrol_Mease"/>
</dbReference>